<keyword evidence="3" id="KW-1185">Reference proteome</keyword>
<feature type="region of interest" description="Disordered" evidence="1">
    <location>
        <begin position="41"/>
        <end position="65"/>
    </location>
</feature>
<name>A0A7K0CAM7_9ACTN</name>
<organism evidence="2 3">
    <name type="scientific">Actinomadura macrotermitis</name>
    <dbReference type="NCBI Taxonomy" id="2585200"/>
    <lineage>
        <taxon>Bacteria</taxon>
        <taxon>Bacillati</taxon>
        <taxon>Actinomycetota</taxon>
        <taxon>Actinomycetes</taxon>
        <taxon>Streptosporangiales</taxon>
        <taxon>Thermomonosporaceae</taxon>
        <taxon>Actinomadura</taxon>
    </lineage>
</organism>
<sequence length="104" mass="10965">MADPWNGSSCAQCKGRGEVAFIRRDGYWSSVKCWVCEGAGRPSAQGPRPPFHADEPRGPLPPISDHPAVRDSGLCRVCLGAGVVVTARTYAEADCPACFGSGDD</sequence>
<accession>A0A7K0CAM7</accession>
<protein>
    <submittedName>
        <fullName evidence="2">Uncharacterized protein</fullName>
    </submittedName>
</protein>
<proteinExistence type="predicted"/>
<dbReference type="OrthoDB" id="3479918at2"/>
<dbReference type="RefSeq" id="WP_153542166.1">
    <property type="nucleotide sequence ID" value="NZ_WEGH01000008.1"/>
</dbReference>
<evidence type="ECO:0000313" key="2">
    <source>
        <dbReference type="EMBL" id="MQY09824.1"/>
    </source>
</evidence>
<dbReference type="EMBL" id="WEGH01000008">
    <property type="protein sequence ID" value="MQY09824.1"/>
    <property type="molecule type" value="Genomic_DNA"/>
</dbReference>
<gene>
    <name evidence="2" type="ORF">ACRB68_79530</name>
</gene>
<evidence type="ECO:0000313" key="3">
    <source>
        <dbReference type="Proteomes" id="UP000487268"/>
    </source>
</evidence>
<dbReference type="AlphaFoldDB" id="A0A7K0CAM7"/>
<dbReference type="Proteomes" id="UP000487268">
    <property type="component" value="Unassembled WGS sequence"/>
</dbReference>
<evidence type="ECO:0000256" key="1">
    <source>
        <dbReference type="SAM" id="MobiDB-lite"/>
    </source>
</evidence>
<comment type="caution">
    <text evidence="2">The sequence shown here is derived from an EMBL/GenBank/DDBJ whole genome shotgun (WGS) entry which is preliminary data.</text>
</comment>
<reference evidence="2 3" key="1">
    <citation type="submission" date="2019-10" db="EMBL/GenBank/DDBJ databases">
        <title>Actinomadura rubteroloni sp. nov. and Actinomadura macrotermitis sp. nov., isolated from the gut of fungus growing-termite Macrotermes natalensis.</title>
        <authorList>
            <person name="Benndorf R."/>
            <person name="Martin K."/>
            <person name="Kuefner M."/>
            <person name="De Beer W."/>
            <person name="Kaster A.-K."/>
            <person name="Vollmers J."/>
            <person name="Poulsen M."/>
            <person name="Beemelmanns C."/>
        </authorList>
    </citation>
    <scope>NUCLEOTIDE SEQUENCE [LARGE SCALE GENOMIC DNA]</scope>
    <source>
        <strain evidence="2 3">RB68</strain>
    </source>
</reference>